<gene>
    <name evidence="13" type="ORF">A2744_03400</name>
</gene>
<dbReference type="GO" id="GO:0003899">
    <property type="term" value="F:DNA-directed RNA polymerase activity"/>
    <property type="evidence" value="ECO:0007669"/>
    <property type="project" value="UniProtKB-EC"/>
</dbReference>
<evidence type="ECO:0000256" key="4">
    <source>
        <dbReference type="ARBA" id="ARBA00022478"/>
    </source>
</evidence>
<keyword evidence="5" id="KW-0808">Transferase</keyword>
<evidence type="ECO:0000313" key="14">
    <source>
        <dbReference type="Proteomes" id="UP000178240"/>
    </source>
</evidence>
<dbReference type="Pfam" id="PF01193">
    <property type="entry name" value="RNA_pol_L"/>
    <property type="match status" value="1"/>
</dbReference>
<dbReference type="GO" id="GO:0003677">
    <property type="term" value="F:DNA binding"/>
    <property type="evidence" value="ECO:0007669"/>
    <property type="project" value="InterPro"/>
</dbReference>
<evidence type="ECO:0000256" key="11">
    <source>
        <dbReference type="SAM" id="MobiDB-lite"/>
    </source>
</evidence>
<comment type="similarity">
    <text evidence="1">Belongs to the RNA polymerase alpha chain family.</text>
</comment>
<feature type="region of interest" description="Disordered" evidence="11">
    <location>
        <begin position="253"/>
        <end position="291"/>
    </location>
</feature>
<evidence type="ECO:0000256" key="5">
    <source>
        <dbReference type="ARBA" id="ARBA00022679"/>
    </source>
</evidence>
<dbReference type="InterPro" id="IPR011773">
    <property type="entry name" value="DNA-dir_RpoA"/>
</dbReference>
<dbReference type="InterPro" id="IPR036643">
    <property type="entry name" value="RNApol_insert_sf"/>
</dbReference>
<keyword evidence="7" id="KW-0804">Transcription</keyword>
<dbReference type="EMBL" id="MHIE01000003">
    <property type="protein sequence ID" value="OGY46467.1"/>
    <property type="molecule type" value="Genomic_DNA"/>
</dbReference>
<dbReference type="Gene3D" id="3.30.1360.10">
    <property type="entry name" value="RNA polymerase, RBP11-like subunit"/>
    <property type="match status" value="1"/>
</dbReference>
<dbReference type="CDD" id="cd06928">
    <property type="entry name" value="RNAP_alpha_NTD"/>
    <property type="match status" value="1"/>
</dbReference>
<feature type="domain" description="DNA-directed RNA polymerase RpoA/D/Rpb3-type" evidence="12">
    <location>
        <begin position="20"/>
        <end position="228"/>
    </location>
</feature>
<organism evidence="13 14">
    <name type="scientific">Candidatus Buchananbacteria bacterium RIFCSPHIGHO2_01_FULL_44_11</name>
    <dbReference type="NCBI Taxonomy" id="1797535"/>
    <lineage>
        <taxon>Bacteria</taxon>
        <taxon>Candidatus Buchananiibacteriota</taxon>
    </lineage>
</organism>
<evidence type="ECO:0000256" key="9">
    <source>
        <dbReference type="ARBA" id="ARBA00033070"/>
    </source>
</evidence>
<dbReference type="AlphaFoldDB" id="A0A1G1Y4G7"/>
<evidence type="ECO:0000256" key="10">
    <source>
        <dbReference type="ARBA" id="ARBA00048552"/>
    </source>
</evidence>
<comment type="caution">
    <text evidence="13">The sequence shown here is derived from an EMBL/GenBank/DDBJ whole genome shotgun (WGS) entry which is preliminary data.</text>
</comment>
<dbReference type="SUPFAM" id="SSF55257">
    <property type="entry name" value="RBP11-like subunits of RNA polymerase"/>
    <property type="match status" value="1"/>
</dbReference>
<evidence type="ECO:0000256" key="1">
    <source>
        <dbReference type="ARBA" id="ARBA00007123"/>
    </source>
</evidence>
<dbReference type="FunFam" id="2.170.120.12:FF:000001">
    <property type="entry name" value="DNA-directed RNA polymerase subunit alpha"/>
    <property type="match status" value="1"/>
</dbReference>
<evidence type="ECO:0000256" key="3">
    <source>
        <dbReference type="ARBA" id="ARBA00015972"/>
    </source>
</evidence>
<keyword evidence="6" id="KW-0548">Nucleotidyltransferase</keyword>
<dbReference type="SMART" id="SM00662">
    <property type="entry name" value="RPOLD"/>
    <property type="match status" value="1"/>
</dbReference>
<dbReference type="InterPro" id="IPR011263">
    <property type="entry name" value="DNA-dir_RNA_pol_RpoA/D/Rpb3"/>
</dbReference>
<sequence length="291" mass="32143">MENISLPAKIEFKPTEKKNESVIMIQPCHPGFGTTLGNALRRVLLSSLPGAAVTAFKIKGVQHEFSAINNIKEDVVQISLNLKQLRVKVYSAEPVKLVLKAKGEKKATGKDIEPNASVEVINKDLVIANLTGKDAELEMELTVSQGRGYLTAENQDKDELEIGMIAIDSIFSPIVNVGFKIESVRVGQMTNYENLILTIETDGTISPDDALKQSADILINHFNFILNQNNKTADLAIDDKTSEELDEAKLAEKAAKKEAKKKEKEEKAKLTAAKKEAKKKEKEEKAKEEKE</sequence>
<dbReference type="Pfam" id="PF01000">
    <property type="entry name" value="RNA_pol_A_bac"/>
    <property type="match status" value="1"/>
</dbReference>
<evidence type="ECO:0000256" key="7">
    <source>
        <dbReference type="ARBA" id="ARBA00023163"/>
    </source>
</evidence>
<comment type="catalytic activity">
    <reaction evidence="10">
        <text>RNA(n) + a ribonucleoside 5'-triphosphate = RNA(n+1) + diphosphate</text>
        <dbReference type="Rhea" id="RHEA:21248"/>
        <dbReference type="Rhea" id="RHEA-COMP:14527"/>
        <dbReference type="Rhea" id="RHEA-COMP:17342"/>
        <dbReference type="ChEBI" id="CHEBI:33019"/>
        <dbReference type="ChEBI" id="CHEBI:61557"/>
        <dbReference type="ChEBI" id="CHEBI:140395"/>
        <dbReference type="EC" id="2.7.7.6"/>
    </reaction>
</comment>
<evidence type="ECO:0000256" key="8">
    <source>
        <dbReference type="ARBA" id="ARBA00032524"/>
    </source>
</evidence>
<dbReference type="NCBIfam" id="TIGR02027">
    <property type="entry name" value="rpoA"/>
    <property type="match status" value="1"/>
</dbReference>
<evidence type="ECO:0000256" key="2">
    <source>
        <dbReference type="ARBA" id="ARBA00012418"/>
    </source>
</evidence>
<name>A0A1G1Y4G7_9BACT</name>
<keyword evidence="4 13" id="KW-0240">DNA-directed RNA polymerase</keyword>
<evidence type="ECO:0000313" key="13">
    <source>
        <dbReference type="EMBL" id="OGY46467.1"/>
    </source>
</evidence>
<dbReference type="GO" id="GO:0000428">
    <property type="term" value="C:DNA-directed RNA polymerase complex"/>
    <property type="evidence" value="ECO:0007669"/>
    <property type="project" value="UniProtKB-KW"/>
</dbReference>
<dbReference type="GO" id="GO:0005737">
    <property type="term" value="C:cytoplasm"/>
    <property type="evidence" value="ECO:0007669"/>
    <property type="project" value="UniProtKB-ARBA"/>
</dbReference>
<accession>A0A1G1Y4G7</accession>
<evidence type="ECO:0000259" key="12">
    <source>
        <dbReference type="SMART" id="SM00662"/>
    </source>
</evidence>
<protein>
    <recommendedName>
        <fullName evidence="3">DNA-directed RNA polymerase subunit alpha</fullName>
        <ecNumber evidence="2">2.7.7.6</ecNumber>
    </recommendedName>
    <alternativeName>
        <fullName evidence="9">RNA polymerase subunit alpha</fullName>
    </alternativeName>
    <alternativeName>
        <fullName evidence="8">Transcriptase subunit alpha</fullName>
    </alternativeName>
</protein>
<dbReference type="GO" id="GO:0006351">
    <property type="term" value="P:DNA-templated transcription"/>
    <property type="evidence" value="ECO:0007669"/>
    <property type="project" value="InterPro"/>
</dbReference>
<reference evidence="13 14" key="1">
    <citation type="journal article" date="2016" name="Nat. Commun.">
        <title>Thousands of microbial genomes shed light on interconnected biogeochemical processes in an aquifer system.</title>
        <authorList>
            <person name="Anantharaman K."/>
            <person name="Brown C.T."/>
            <person name="Hug L.A."/>
            <person name="Sharon I."/>
            <person name="Castelle C.J."/>
            <person name="Probst A.J."/>
            <person name="Thomas B.C."/>
            <person name="Singh A."/>
            <person name="Wilkins M.J."/>
            <person name="Karaoz U."/>
            <person name="Brodie E.L."/>
            <person name="Williams K.H."/>
            <person name="Hubbard S.S."/>
            <person name="Banfield J.F."/>
        </authorList>
    </citation>
    <scope>NUCLEOTIDE SEQUENCE [LARGE SCALE GENOMIC DNA]</scope>
</reference>
<dbReference type="Proteomes" id="UP000178240">
    <property type="component" value="Unassembled WGS sequence"/>
</dbReference>
<dbReference type="InterPro" id="IPR011262">
    <property type="entry name" value="DNA-dir_RNA_pol_insert"/>
</dbReference>
<dbReference type="InterPro" id="IPR036603">
    <property type="entry name" value="RBP11-like"/>
</dbReference>
<dbReference type="EC" id="2.7.7.6" evidence="2"/>
<dbReference type="STRING" id="1797535.A2744_03400"/>
<dbReference type="GO" id="GO:0046983">
    <property type="term" value="F:protein dimerization activity"/>
    <property type="evidence" value="ECO:0007669"/>
    <property type="project" value="InterPro"/>
</dbReference>
<dbReference type="Gene3D" id="2.170.120.12">
    <property type="entry name" value="DNA-directed RNA polymerase, insert domain"/>
    <property type="match status" value="1"/>
</dbReference>
<dbReference type="SUPFAM" id="SSF56553">
    <property type="entry name" value="Insert subdomain of RNA polymerase alpha subunit"/>
    <property type="match status" value="1"/>
</dbReference>
<evidence type="ECO:0000256" key="6">
    <source>
        <dbReference type="ARBA" id="ARBA00022695"/>
    </source>
</evidence>
<proteinExistence type="inferred from homology"/>
<dbReference type="NCBIfam" id="NF003519">
    <property type="entry name" value="PRK05182.2-5"/>
    <property type="match status" value="1"/>
</dbReference>